<keyword evidence="15" id="KW-1185">Reference proteome</keyword>
<evidence type="ECO:0000256" key="10">
    <source>
        <dbReference type="ARBA" id="ARBA00047821"/>
    </source>
</evidence>
<reference evidence="14 15" key="1">
    <citation type="submission" date="2015-02" db="EMBL/GenBank/DDBJ databases">
        <title>Draft Genome Sequences of Two Closely-Related Aflatoxigenic Aspergillus Species Obtained from the Cote d'Ivoire.</title>
        <authorList>
            <person name="Moore G.G."/>
            <person name="Beltz S.B."/>
            <person name="Mack B.M."/>
        </authorList>
    </citation>
    <scope>NUCLEOTIDE SEQUENCE [LARGE SCALE GENOMIC DNA]</scope>
    <source>
        <strain evidence="14 15">SRRC1468</strain>
    </source>
</reference>
<keyword evidence="9" id="KW-0012">Acyltransferase</keyword>
<feature type="region of interest" description="Disordered" evidence="12">
    <location>
        <begin position="1"/>
        <end position="40"/>
    </location>
</feature>
<evidence type="ECO:0000259" key="13">
    <source>
        <dbReference type="PROSITE" id="PS51186"/>
    </source>
</evidence>
<accession>A0A0F8V3C3</accession>
<sequence>MPPVRRVNRKDRVGKNTVVKKQHSINKPTCVSTSPDKPLPLVERTNKLSLEEFLSLYVPSSELRFRRGNQRSNSRPPSVNTSYNSTGQEEEKEYTLEIHTAGTIPAVDLEECYKLIELTSSSAYKSSSIGWSPSEKKKEMKLPDMKYMILRQASAPASRDAVQGDSSSSPVGGFLGFLEFMITYEDGKEVAYCYEIHLLPKAQRQRLGEELMMRFERVGQRIGLEKAMLTVFKSNTQAANFYGRVGYEEDENSPRPRRLRNGMVKEADYRIMSKPLQQRVLHCTGGSLIR</sequence>
<evidence type="ECO:0000313" key="14">
    <source>
        <dbReference type="EMBL" id="KKK26258.1"/>
    </source>
</evidence>
<evidence type="ECO:0000256" key="4">
    <source>
        <dbReference type="ARBA" id="ARBA00012950"/>
    </source>
</evidence>
<dbReference type="GO" id="GO:0005634">
    <property type="term" value="C:nucleus"/>
    <property type="evidence" value="ECO:0007669"/>
    <property type="project" value="UniProtKB-SubCell"/>
</dbReference>
<evidence type="ECO:0000256" key="5">
    <source>
        <dbReference type="ARBA" id="ARBA00015043"/>
    </source>
</evidence>
<dbReference type="Proteomes" id="UP000034291">
    <property type="component" value="Unassembled WGS sequence"/>
</dbReference>
<keyword evidence="6" id="KW-0963">Cytoplasm</keyword>
<comment type="subcellular location">
    <subcellularLocation>
        <location evidence="2">Cytoplasm</location>
    </subcellularLocation>
    <subcellularLocation>
        <location evidence="1">Nucleus</location>
    </subcellularLocation>
</comment>
<dbReference type="Gene3D" id="3.40.630.30">
    <property type="match status" value="1"/>
</dbReference>
<dbReference type="GO" id="GO:1990189">
    <property type="term" value="F:protein N-terminal-serine acetyltransferase activity"/>
    <property type="evidence" value="ECO:0007669"/>
    <property type="project" value="UniProtKB-EC"/>
</dbReference>
<dbReference type="OrthoDB" id="424551at2759"/>
<proteinExistence type="inferred from homology"/>
<evidence type="ECO:0000256" key="8">
    <source>
        <dbReference type="ARBA" id="ARBA00023242"/>
    </source>
</evidence>
<dbReference type="CDD" id="cd04301">
    <property type="entry name" value="NAT_SF"/>
    <property type="match status" value="1"/>
</dbReference>
<keyword evidence="8" id="KW-0539">Nucleus</keyword>
<comment type="similarity">
    <text evidence="3">Belongs to the acetyltransferase family. NAA40 subfamily.</text>
</comment>
<evidence type="ECO:0000256" key="6">
    <source>
        <dbReference type="ARBA" id="ARBA00022490"/>
    </source>
</evidence>
<dbReference type="InterPro" id="IPR000182">
    <property type="entry name" value="GNAT_dom"/>
</dbReference>
<dbReference type="SUPFAM" id="SSF55729">
    <property type="entry name" value="Acyl-CoA N-acyltransferases (Nat)"/>
    <property type="match status" value="1"/>
</dbReference>
<evidence type="ECO:0000256" key="2">
    <source>
        <dbReference type="ARBA" id="ARBA00004496"/>
    </source>
</evidence>
<dbReference type="EMBL" id="JZBS01000483">
    <property type="protein sequence ID" value="KKK26258.1"/>
    <property type="molecule type" value="Genomic_DNA"/>
</dbReference>
<feature type="compositionally biased region" description="Polar residues" evidence="12">
    <location>
        <begin position="70"/>
        <end position="87"/>
    </location>
</feature>
<dbReference type="GO" id="GO:0010485">
    <property type="term" value="F:histone H4 acetyltransferase activity"/>
    <property type="evidence" value="ECO:0007669"/>
    <property type="project" value="InterPro"/>
</dbReference>
<feature type="domain" description="N-acetyltransferase" evidence="13">
    <location>
        <begin position="132"/>
        <end position="268"/>
    </location>
</feature>
<feature type="region of interest" description="Disordered" evidence="12">
    <location>
        <begin position="67"/>
        <end position="92"/>
    </location>
</feature>
<dbReference type="Pfam" id="PF00583">
    <property type="entry name" value="Acetyltransf_1"/>
    <property type="match status" value="1"/>
</dbReference>
<evidence type="ECO:0000256" key="1">
    <source>
        <dbReference type="ARBA" id="ARBA00004123"/>
    </source>
</evidence>
<evidence type="ECO:0000256" key="12">
    <source>
        <dbReference type="SAM" id="MobiDB-lite"/>
    </source>
</evidence>
<gene>
    <name evidence="14" type="ORF">ARAM_003348</name>
</gene>
<dbReference type="PROSITE" id="PS51186">
    <property type="entry name" value="GNAT"/>
    <property type="match status" value="1"/>
</dbReference>
<dbReference type="InterPro" id="IPR016181">
    <property type="entry name" value="Acyl_CoA_acyltransferase"/>
</dbReference>
<comment type="caution">
    <text evidence="14">The sequence shown here is derived from an EMBL/GenBank/DDBJ whole genome shotgun (WGS) entry which is preliminary data.</text>
</comment>
<name>A0A0F8V3C3_9EURO</name>
<comment type="catalytic activity">
    <reaction evidence="10">
        <text>N-terminal L-seryl-[histone H2A] + acetyl-CoA = N-terminal N(alpha)-acetyl-L-seryl-[histone H2A] + CoA + H(+)</text>
        <dbReference type="Rhea" id="RHEA:50600"/>
        <dbReference type="Rhea" id="RHEA-COMP:12742"/>
        <dbReference type="Rhea" id="RHEA-COMP:12744"/>
        <dbReference type="ChEBI" id="CHEBI:15378"/>
        <dbReference type="ChEBI" id="CHEBI:57287"/>
        <dbReference type="ChEBI" id="CHEBI:57288"/>
        <dbReference type="ChEBI" id="CHEBI:64738"/>
        <dbReference type="ChEBI" id="CHEBI:83690"/>
        <dbReference type="EC" id="2.3.1.257"/>
    </reaction>
</comment>
<dbReference type="STRING" id="308745.A0A0F8V3C3"/>
<evidence type="ECO:0000256" key="11">
    <source>
        <dbReference type="ARBA" id="ARBA00049524"/>
    </source>
</evidence>
<evidence type="ECO:0000256" key="3">
    <source>
        <dbReference type="ARBA" id="ARBA00008870"/>
    </source>
</evidence>
<dbReference type="GO" id="GO:0005737">
    <property type="term" value="C:cytoplasm"/>
    <property type="evidence" value="ECO:0007669"/>
    <property type="project" value="UniProtKB-SubCell"/>
</dbReference>
<dbReference type="EC" id="2.3.1.257" evidence="4"/>
<dbReference type="PANTHER" id="PTHR20531">
    <property type="entry name" value="N-ALPHA-ACETYLTRANSFERASE 40"/>
    <property type="match status" value="1"/>
</dbReference>
<evidence type="ECO:0000256" key="9">
    <source>
        <dbReference type="ARBA" id="ARBA00023315"/>
    </source>
</evidence>
<dbReference type="AlphaFoldDB" id="A0A0F8V3C3"/>
<evidence type="ECO:0000256" key="7">
    <source>
        <dbReference type="ARBA" id="ARBA00022679"/>
    </source>
</evidence>
<comment type="catalytic activity">
    <reaction evidence="11">
        <text>N-terminal L-seryl-[histone H4] + acetyl-CoA = N-terminal N(alpha)-acetyl-L-seryl-[histone H4] + CoA + H(+)</text>
        <dbReference type="Rhea" id="RHEA:50596"/>
        <dbReference type="Rhea" id="RHEA-COMP:12740"/>
        <dbReference type="Rhea" id="RHEA-COMP:12743"/>
        <dbReference type="ChEBI" id="CHEBI:15378"/>
        <dbReference type="ChEBI" id="CHEBI:57287"/>
        <dbReference type="ChEBI" id="CHEBI:57288"/>
        <dbReference type="ChEBI" id="CHEBI:64738"/>
        <dbReference type="ChEBI" id="CHEBI:83690"/>
        <dbReference type="EC" id="2.3.1.257"/>
    </reaction>
</comment>
<organism evidence="14 15">
    <name type="scientific">Aspergillus rambellii</name>
    <dbReference type="NCBI Taxonomy" id="308745"/>
    <lineage>
        <taxon>Eukaryota</taxon>
        <taxon>Fungi</taxon>
        <taxon>Dikarya</taxon>
        <taxon>Ascomycota</taxon>
        <taxon>Pezizomycotina</taxon>
        <taxon>Eurotiomycetes</taxon>
        <taxon>Eurotiomycetidae</taxon>
        <taxon>Eurotiales</taxon>
        <taxon>Aspergillaceae</taxon>
        <taxon>Aspergillus</taxon>
        <taxon>Aspergillus subgen. Nidulantes</taxon>
    </lineage>
</organism>
<feature type="compositionally biased region" description="Polar residues" evidence="12">
    <location>
        <begin position="25"/>
        <end position="35"/>
    </location>
</feature>
<dbReference type="InterPro" id="IPR039949">
    <property type="entry name" value="NAA40"/>
</dbReference>
<dbReference type="PANTHER" id="PTHR20531:SF1">
    <property type="entry name" value="N-ALPHA-ACETYLTRANSFERASE 40"/>
    <property type="match status" value="1"/>
</dbReference>
<protein>
    <recommendedName>
        <fullName evidence="5">N-alpha-acetyltransferase 40</fullName>
        <ecNumber evidence="4">2.3.1.257</ecNumber>
    </recommendedName>
</protein>
<keyword evidence="7" id="KW-0808">Transferase</keyword>
<evidence type="ECO:0000313" key="15">
    <source>
        <dbReference type="Proteomes" id="UP000034291"/>
    </source>
</evidence>
<dbReference type="GO" id="GO:0043998">
    <property type="term" value="F:histone H2A acetyltransferase activity"/>
    <property type="evidence" value="ECO:0007669"/>
    <property type="project" value="InterPro"/>
</dbReference>